<sequence length="109" mass="12619">MKRGSPSSSNDNVDSADVLRGKVEYLNKCVEKLSKEVADAEAKEAELMEKLQDIPAEERESLQKIIHDGGELSTQVTEMEKEIYHLKRELEEKQKEYEQVARDYFSRNK</sequence>
<organism evidence="2 3">
    <name type="scientific">Quillaja saponaria</name>
    <name type="common">Soap bark tree</name>
    <dbReference type="NCBI Taxonomy" id="32244"/>
    <lineage>
        <taxon>Eukaryota</taxon>
        <taxon>Viridiplantae</taxon>
        <taxon>Streptophyta</taxon>
        <taxon>Embryophyta</taxon>
        <taxon>Tracheophyta</taxon>
        <taxon>Spermatophyta</taxon>
        <taxon>Magnoliopsida</taxon>
        <taxon>eudicotyledons</taxon>
        <taxon>Gunneridae</taxon>
        <taxon>Pentapetalae</taxon>
        <taxon>rosids</taxon>
        <taxon>fabids</taxon>
        <taxon>Fabales</taxon>
        <taxon>Quillajaceae</taxon>
        <taxon>Quillaja</taxon>
    </lineage>
</organism>
<evidence type="ECO:0000313" key="3">
    <source>
        <dbReference type="Proteomes" id="UP001163823"/>
    </source>
</evidence>
<dbReference type="AlphaFoldDB" id="A0AAD7QHG7"/>
<dbReference type="Proteomes" id="UP001163823">
    <property type="component" value="Chromosome 1"/>
</dbReference>
<evidence type="ECO:0000313" key="2">
    <source>
        <dbReference type="EMBL" id="KAJ7981508.1"/>
    </source>
</evidence>
<evidence type="ECO:0000256" key="1">
    <source>
        <dbReference type="SAM" id="Coils"/>
    </source>
</evidence>
<dbReference type="KEGG" id="qsa:O6P43_000760"/>
<keyword evidence="3" id="KW-1185">Reference proteome</keyword>
<dbReference type="Gene3D" id="1.10.287.1490">
    <property type="match status" value="1"/>
</dbReference>
<reference evidence="2 3" key="1">
    <citation type="journal article" date="2023" name="Science">
        <title>Elucidation of the pathway for biosynthesis of saponin adjuvants from the soapbark tree.</title>
        <authorList>
            <person name="Reed J."/>
            <person name="Orme A."/>
            <person name="El-Demerdash A."/>
            <person name="Owen C."/>
            <person name="Martin L.B.B."/>
            <person name="Misra R.C."/>
            <person name="Kikuchi S."/>
            <person name="Rejzek M."/>
            <person name="Martin A.C."/>
            <person name="Harkess A."/>
            <person name="Leebens-Mack J."/>
            <person name="Louveau T."/>
            <person name="Stephenson M.J."/>
            <person name="Osbourn A."/>
        </authorList>
    </citation>
    <scope>NUCLEOTIDE SEQUENCE [LARGE SCALE GENOMIC DNA]</scope>
    <source>
        <strain evidence="2">S10</strain>
    </source>
</reference>
<keyword evidence="1" id="KW-0175">Coiled coil</keyword>
<accession>A0AAD7QHG7</accession>
<feature type="coiled-coil region" evidence="1">
    <location>
        <begin position="23"/>
        <end position="107"/>
    </location>
</feature>
<gene>
    <name evidence="2" type="ORF">O6P43_000760</name>
</gene>
<name>A0AAD7QHG7_QUISA</name>
<protein>
    <submittedName>
        <fullName evidence="2">Uncharacterized protein</fullName>
    </submittedName>
</protein>
<proteinExistence type="predicted"/>
<comment type="caution">
    <text evidence="2">The sequence shown here is derived from an EMBL/GenBank/DDBJ whole genome shotgun (WGS) entry which is preliminary data.</text>
</comment>
<dbReference type="EMBL" id="JARAOO010000001">
    <property type="protein sequence ID" value="KAJ7981508.1"/>
    <property type="molecule type" value="Genomic_DNA"/>
</dbReference>